<dbReference type="InParanoid" id="A0A7J8JVU6"/>
<comment type="caution">
    <text evidence="2">The sequence shown here is derived from an EMBL/GenBank/DDBJ whole genome shotgun (WGS) entry which is preliminary data.</text>
</comment>
<sequence length="139" mass="15688">MHRQPPMALGAPADGWPCRGNSTRRPPPLLLRPDPSHMPRTGTEVAGPRQTDAVRTNHLHPPHTPVTPAAACWLRFHIPCGRQEEVPALKQTLRYHQTSRLHVRTPPRCPTDFGHTRLLVKRGEPHKVTDWSSYASLFL</sequence>
<proteinExistence type="predicted"/>
<organism evidence="2 3">
    <name type="scientific">Molossus molossus</name>
    <name type="common">Pallas' mastiff bat</name>
    <name type="synonym">Vespertilio molossus</name>
    <dbReference type="NCBI Taxonomy" id="27622"/>
    <lineage>
        <taxon>Eukaryota</taxon>
        <taxon>Metazoa</taxon>
        <taxon>Chordata</taxon>
        <taxon>Craniata</taxon>
        <taxon>Vertebrata</taxon>
        <taxon>Euteleostomi</taxon>
        <taxon>Mammalia</taxon>
        <taxon>Eutheria</taxon>
        <taxon>Laurasiatheria</taxon>
        <taxon>Chiroptera</taxon>
        <taxon>Yangochiroptera</taxon>
        <taxon>Molossidae</taxon>
        <taxon>Molossus</taxon>
    </lineage>
</organism>
<dbReference type="AlphaFoldDB" id="A0A7J8JVU6"/>
<evidence type="ECO:0000313" key="2">
    <source>
        <dbReference type="EMBL" id="KAF6500987.1"/>
    </source>
</evidence>
<evidence type="ECO:0000313" key="3">
    <source>
        <dbReference type="Proteomes" id="UP000550707"/>
    </source>
</evidence>
<reference evidence="2 3" key="1">
    <citation type="journal article" date="2020" name="Nature">
        <title>Six reference-quality genomes reveal evolution of bat adaptations.</title>
        <authorList>
            <person name="Jebb D."/>
            <person name="Huang Z."/>
            <person name="Pippel M."/>
            <person name="Hughes G.M."/>
            <person name="Lavrichenko K."/>
            <person name="Devanna P."/>
            <person name="Winkler S."/>
            <person name="Jermiin L.S."/>
            <person name="Skirmuntt E.C."/>
            <person name="Katzourakis A."/>
            <person name="Burkitt-Gray L."/>
            <person name="Ray D.A."/>
            <person name="Sullivan K.A.M."/>
            <person name="Roscito J.G."/>
            <person name="Kirilenko B.M."/>
            <person name="Davalos L.M."/>
            <person name="Corthals A.P."/>
            <person name="Power M.L."/>
            <person name="Jones G."/>
            <person name="Ransome R.D."/>
            <person name="Dechmann D.K.N."/>
            <person name="Locatelli A.G."/>
            <person name="Puechmaille S.J."/>
            <person name="Fedrigo O."/>
            <person name="Jarvis E.D."/>
            <person name="Hiller M."/>
            <person name="Vernes S.C."/>
            <person name="Myers E.W."/>
            <person name="Teeling E.C."/>
        </authorList>
    </citation>
    <scope>NUCLEOTIDE SEQUENCE [LARGE SCALE GENOMIC DNA]</scope>
    <source>
        <strain evidence="2">MMolMol1</strain>
        <tissue evidence="2">Muscle</tissue>
    </source>
</reference>
<accession>A0A7J8JVU6</accession>
<feature type="region of interest" description="Disordered" evidence="1">
    <location>
        <begin position="1"/>
        <end position="48"/>
    </location>
</feature>
<gene>
    <name evidence="2" type="ORF">HJG59_008000</name>
</gene>
<name>A0A7J8JVU6_MOLMO</name>
<dbReference type="Proteomes" id="UP000550707">
    <property type="component" value="Unassembled WGS sequence"/>
</dbReference>
<protein>
    <submittedName>
        <fullName evidence="2">Uncharacterized protein</fullName>
    </submittedName>
</protein>
<dbReference type="EMBL" id="JACASF010000001">
    <property type="protein sequence ID" value="KAF6500987.1"/>
    <property type="molecule type" value="Genomic_DNA"/>
</dbReference>
<keyword evidence="3" id="KW-1185">Reference proteome</keyword>
<evidence type="ECO:0000256" key="1">
    <source>
        <dbReference type="SAM" id="MobiDB-lite"/>
    </source>
</evidence>